<gene>
    <name evidence="2" type="ORF">DRP53_09870</name>
</gene>
<proteinExistence type="predicted"/>
<keyword evidence="1" id="KW-0812">Transmembrane</keyword>
<protein>
    <recommendedName>
        <fullName evidence="4">DUF4878 domain-containing protein</fullName>
    </recommendedName>
</protein>
<reference evidence="2 3" key="1">
    <citation type="submission" date="2018-06" db="EMBL/GenBank/DDBJ databases">
        <title>Extensive metabolic versatility and redundancy in microbially diverse, dynamic hydrothermal sediments.</title>
        <authorList>
            <person name="Dombrowski N."/>
            <person name="Teske A."/>
            <person name="Baker B.J."/>
        </authorList>
    </citation>
    <scope>NUCLEOTIDE SEQUENCE [LARGE SCALE GENOMIC DNA]</scope>
    <source>
        <strain evidence="2">B36_G15</strain>
    </source>
</reference>
<dbReference type="AlphaFoldDB" id="A0A660SDJ1"/>
<name>A0A660SDJ1_UNCW3</name>
<keyword evidence="1" id="KW-0472">Membrane</keyword>
<accession>A0A660SDJ1</accession>
<evidence type="ECO:0000313" key="2">
    <source>
        <dbReference type="EMBL" id="RKX68849.1"/>
    </source>
</evidence>
<organism evidence="2 3">
    <name type="scientific">candidate division WOR-3 bacterium</name>
    <dbReference type="NCBI Taxonomy" id="2052148"/>
    <lineage>
        <taxon>Bacteria</taxon>
        <taxon>Bacteria division WOR-3</taxon>
    </lineage>
</organism>
<comment type="caution">
    <text evidence="2">The sequence shown here is derived from an EMBL/GenBank/DDBJ whole genome shotgun (WGS) entry which is preliminary data.</text>
</comment>
<dbReference type="Proteomes" id="UP000268469">
    <property type="component" value="Unassembled WGS sequence"/>
</dbReference>
<evidence type="ECO:0008006" key="4">
    <source>
        <dbReference type="Google" id="ProtNLM"/>
    </source>
</evidence>
<evidence type="ECO:0000313" key="3">
    <source>
        <dbReference type="Proteomes" id="UP000268469"/>
    </source>
</evidence>
<evidence type="ECO:0000256" key="1">
    <source>
        <dbReference type="SAM" id="Phobius"/>
    </source>
</evidence>
<sequence>MVRRIKFIGIIVVAALITIGAVKTFYYKSDPENLHYHSYRFTEEDKVALTVAKFIRAVELGNDRDAYRLLSKTEGSYKKAYTATKSYCDRLKVTRGGLLASLKLVRADVNGSEAKLIYQIVFSSAIDTIEFYLIKERDVWRISPTSVFFARLSKEIKSGVRKAGRDG</sequence>
<dbReference type="EMBL" id="QNBE01000125">
    <property type="protein sequence ID" value="RKX68849.1"/>
    <property type="molecule type" value="Genomic_DNA"/>
</dbReference>
<keyword evidence="1" id="KW-1133">Transmembrane helix</keyword>
<feature type="transmembrane region" description="Helical" evidence="1">
    <location>
        <begin position="7"/>
        <end position="26"/>
    </location>
</feature>